<reference evidence="2 3" key="2">
    <citation type="journal article" date="2017" name="Sci. Rep.">
        <title>Ant-infecting Ophiocordyceps genomes reveal a high diversity of potential behavioral manipulation genes and a possible major role for enterotoxins.</title>
        <authorList>
            <person name="de Bekker C."/>
            <person name="Ohm R.A."/>
            <person name="Evans H.C."/>
            <person name="Brachmann A."/>
            <person name="Hughes D.P."/>
        </authorList>
    </citation>
    <scope>NUCLEOTIDE SEQUENCE [LARGE SCALE GENOMIC DNA]</scope>
    <source>
        <strain evidence="2 3">SC16a</strain>
    </source>
</reference>
<gene>
    <name evidence="2" type="ORF">XA68_16790</name>
</gene>
<keyword evidence="3" id="KW-1185">Reference proteome</keyword>
<feature type="compositionally biased region" description="Polar residues" evidence="1">
    <location>
        <begin position="375"/>
        <end position="385"/>
    </location>
</feature>
<reference evidence="2 3" key="1">
    <citation type="journal article" date="2015" name="BMC Genomics">
        <title>Gene expression during zombie ant biting behavior reflects the complexity underlying fungal parasitic behavioral manipulation.</title>
        <authorList>
            <person name="de Bekker C."/>
            <person name="Ohm R.A."/>
            <person name="Loreto R.G."/>
            <person name="Sebastian A."/>
            <person name="Albert I."/>
            <person name="Merrow M."/>
            <person name="Brachmann A."/>
            <person name="Hughes D.P."/>
        </authorList>
    </citation>
    <scope>NUCLEOTIDE SEQUENCE [LARGE SCALE GENOMIC DNA]</scope>
    <source>
        <strain evidence="2 3">SC16a</strain>
    </source>
</reference>
<accession>A0A2A9P4A7</accession>
<evidence type="ECO:0000256" key="1">
    <source>
        <dbReference type="SAM" id="MobiDB-lite"/>
    </source>
</evidence>
<dbReference type="Proteomes" id="UP000037136">
    <property type="component" value="Unassembled WGS sequence"/>
</dbReference>
<evidence type="ECO:0000313" key="3">
    <source>
        <dbReference type="Proteomes" id="UP000037136"/>
    </source>
</evidence>
<evidence type="ECO:0000313" key="2">
    <source>
        <dbReference type="EMBL" id="PFH56269.1"/>
    </source>
</evidence>
<feature type="region of interest" description="Disordered" evidence="1">
    <location>
        <begin position="289"/>
        <end position="333"/>
    </location>
</feature>
<protein>
    <submittedName>
        <fullName evidence="2">Uncharacterized protein</fullName>
    </submittedName>
</protein>
<feature type="compositionally biased region" description="Basic and acidic residues" evidence="1">
    <location>
        <begin position="388"/>
        <end position="404"/>
    </location>
</feature>
<dbReference type="OrthoDB" id="5142910at2759"/>
<feature type="compositionally biased region" description="Low complexity" evidence="1">
    <location>
        <begin position="209"/>
        <end position="219"/>
    </location>
</feature>
<comment type="caution">
    <text evidence="2">The sequence shown here is derived from an EMBL/GenBank/DDBJ whole genome shotgun (WGS) entry which is preliminary data.</text>
</comment>
<dbReference type="AlphaFoldDB" id="A0A2A9P4A7"/>
<feature type="region of interest" description="Disordered" evidence="1">
    <location>
        <begin position="198"/>
        <end position="229"/>
    </location>
</feature>
<organism evidence="2 3">
    <name type="scientific">Ophiocordyceps unilateralis</name>
    <name type="common">Zombie-ant fungus</name>
    <name type="synonym">Torrubia unilateralis</name>
    <dbReference type="NCBI Taxonomy" id="268505"/>
    <lineage>
        <taxon>Eukaryota</taxon>
        <taxon>Fungi</taxon>
        <taxon>Dikarya</taxon>
        <taxon>Ascomycota</taxon>
        <taxon>Pezizomycotina</taxon>
        <taxon>Sordariomycetes</taxon>
        <taxon>Hypocreomycetidae</taxon>
        <taxon>Hypocreales</taxon>
        <taxon>Ophiocordycipitaceae</taxon>
        <taxon>Ophiocordyceps</taxon>
    </lineage>
</organism>
<sequence>MSRPPTPVSSCPLLRLQVRAGTDSRVYEASQFAGGMALTLDGQRSMSTGRDCLMLIVRCVLRNMLSIRLSDLLHHHQGATDSVSADRGARQLTVRVPSQHHEIKVAFEHARDFNLSLCMLNKSGFTIGDETASSLPLDPFFKLSQDHFAHHQAGIELAPRLSSITPLPGSGSPYGSAAHNGWTLTSLLENPTMPPQTPAAGGLMRGQPSSSTRNASLSSNPMLDDPQHMISDSVLNPYHIFSQNQYGSLYQPRVASPLRNSFLPHEAVGPDHEAGCVWKLVRDDENLTRSASSSAMPTSRFDHDAASFPPLDEARSATQSAFDANKKQGPLSRAAQSFRDLMPQRRHLPFALEKPADTSSNGRAKRANDGDHLWLSSTPDMNSSPGGRVERRQERQEGQNDNRGSKSCPASREPDSPRQDSVNSPDKVNLGRGGTVPSRQAHVSPGPLVPRKMPDYVQHTVLLADSLMLRQLNSLTAGLLEQYQADVSRGCNEGICAQFYLERLQSHRHEFWLSRLTGADSQEMPPHFAAHQNQTVNQGRLHPMEQNQLNGCDSTWTSAPR</sequence>
<proteinExistence type="predicted"/>
<dbReference type="EMBL" id="LAZP02000619">
    <property type="protein sequence ID" value="PFH56269.1"/>
    <property type="molecule type" value="Genomic_DNA"/>
</dbReference>
<feature type="region of interest" description="Disordered" evidence="1">
    <location>
        <begin position="351"/>
        <end position="451"/>
    </location>
</feature>
<name>A0A2A9P4A7_OPHUN</name>